<reference evidence="2" key="1">
    <citation type="journal article" date="2016" name="Gigascience">
        <title>De novo construction of an expanded transcriptome assembly for the western tarnished plant bug, Lygus hesperus.</title>
        <authorList>
            <person name="Tassone E.E."/>
            <person name="Geib S.M."/>
            <person name="Hall B."/>
            <person name="Fabrick J.A."/>
            <person name="Brent C.S."/>
            <person name="Hull J.J."/>
        </authorList>
    </citation>
    <scope>NUCLEOTIDE SEQUENCE</scope>
</reference>
<proteinExistence type="predicted"/>
<sequence length="416" mass="47539">CNWRVLLCVVDVLCCVLVRALNFKLLLGVFVRSETIRVREHFTTMNTNKYQLRSGDSPLYHDRDKWLDDLQRHFSADLEQKSEVMYNSNPHVEGCSSESEEDASIYHPGVRNNSSFYTPCSGAVPKTGRRASTGDRLDDLYRVVKLHSQQLNLLQNQIKSLVKVLQCSCKADIKDELQNNIQQCLGTSLLTTTNKLSDNVDDNRLDVRSDSDVVPKCVFNPDLIASTDESERNFFSTVMGTLRGMLVDSDLENSTHNVDDSDPDTDDTDKTRLNATLEQLKRLGVSFIEKVPDKKKVTFCESARTESSVEIDSLARKYLVQKQKVDAFDHIQTMQKKTTDLSLATIKYLQRYKLSKDGKKTDEPGKHRSRRRSHDDLEEMMDRRNESPVAGKILDSVAIRSQPKLSPKKQWLLRRD</sequence>
<feature type="non-terminal residue" evidence="2">
    <location>
        <position position="1"/>
    </location>
</feature>
<dbReference type="AlphaFoldDB" id="A0A146M7A6"/>
<feature type="region of interest" description="Disordered" evidence="1">
    <location>
        <begin position="356"/>
        <end position="395"/>
    </location>
</feature>
<dbReference type="EMBL" id="GDHC01002991">
    <property type="protein sequence ID" value="JAQ15638.1"/>
    <property type="molecule type" value="Transcribed_RNA"/>
</dbReference>
<name>A0A146M7A6_LYGHE</name>
<organism evidence="2">
    <name type="scientific">Lygus hesperus</name>
    <name type="common">Western plant bug</name>
    <dbReference type="NCBI Taxonomy" id="30085"/>
    <lineage>
        <taxon>Eukaryota</taxon>
        <taxon>Metazoa</taxon>
        <taxon>Ecdysozoa</taxon>
        <taxon>Arthropoda</taxon>
        <taxon>Hexapoda</taxon>
        <taxon>Insecta</taxon>
        <taxon>Pterygota</taxon>
        <taxon>Neoptera</taxon>
        <taxon>Paraneoptera</taxon>
        <taxon>Hemiptera</taxon>
        <taxon>Heteroptera</taxon>
        <taxon>Panheteroptera</taxon>
        <taxon>Cimicomorpha</taxon>
        <taxon>Miridae</taxon>
        <taxon>Mirini</taxon>
        <taxon>Lygus</taxon>
    </lineage>
</organism>
<evidence type="ECO:0000313" key="2">
    <source>
        <dbReference type="EMBL" id="JAQ15638.1"/>
    </source>
</evidence>
<evidence type="ECO:0000256" key="1">
    <source>
        <dbReference type="SAM" id="MobiDB-lite"/>
    </source>
</evidence>
<accession>A0A146M7A6</accession>
<protein>
    <submittedName>
        <fullName evidence="2">Uncharacterized protein</fullName>
    </submittedName>
</protein>
<gene>
    <name evidence="2" type="ORF">g.80487</name>
</gene>
<feature type="compositionally biased region" description="Basic and acidic residues" evidence="1">
    <location>
        <begin position="356"/>
        <end position="366"/>
    </location>
</feature>